<dbReference type="RefSeq" id="WP_182558169.1">
    <property type="nucleotide sequence ID" value="NZ_JACGWT010000001.1"/>
</dbReference>
<evidence type="ECO:0000313" key="3">
    <source>
        <dbReference type="Proteomes" id="UP000523079"/>
    </source>
</evidence>
<protein>
    <submittedName>
        <fullName evidence="2">Uncharacterized protein</fullName>
    </submittedName>
</protein>
<reference evidence="2 3" key="1">
    <citation type="submission" date="2020-07" db="EMBL/GenBank/DDBJ databases">
        <title>Sequencing the genomes of 1000 actinobacteria strains.</title>
        <authorList>
            <person name="Klenk H.-P."/>
        </authorList>
    </citation>
    <scope>NUCLEOTIDE SEQUENCE [LARGE SCALE GENOMIC DNA]</scope>
    <source>
        <strain evidence="2 3">DSM 100723</strain>
    </source>
</reference>
<feature type="transmembrane region" description="Helical" evidence="1">
    <location>
        <begin position="94"/>
        <end position="115"/>
    </location>
</feature>
<organism evidence="2 3">
    <name type="scientific">Microlunatus kandeliicorticis</name>
    <dbReference type="NCBI Taxonomy" id="1759536"/>
    <lineage>
        <taxon>Bacteria</taxon>
        <taxon>Bacillati</taxon>
        <taxon>Actinomycetota</taxon>
        <taxon>Actinomycetes</taxon>
        <taxon>Propionibacteriales</taxon>
        <taxon>Propionibacteriaceae</taxon>
        <taxon>Microlunatus</taxon>
    </lineage>
</organism>
<dbReference type="EMBL" id="JACGWT010000001">
    <property type="protein sequence ID" value="MBA8792526.1"/>
    <property type="molecule type" value="Genomic_DNA"/>
</dbReference>
<keyword evidence="1" id="KW-1133">Transmembrane helix</keyword>
<gene>
    <name evidence="2" type="ORF">FHX74_000120</name>
</gene>
<feature type="transmembrane region" description="Helical" evidence="1">
    <location>
        <begin position="63"/>
        <end position="82"/>
    </location>
</feature>
<evidence type="ECO:0000256" key="1">
    <source>
        <dbReference type="SAM" id="Phobius"/>
    </source>
</evidence>
<name>A0A7W3P455_9ACTN</name>
<dbReference type="AlphaFoldDB" id="A0A7W3P455"/>
<accession>A0A7W3P455</accession>
<dbReference type="Proteomes" id="UP000523079">
    <property type="component" value="Unassembled WGS sequence"/>
</dbReference>
<evidence type="ECO:0000313" key="2">
    <source>
        <dbReference type="EMBL" id="MBA8792526.1"/>
    </source>
</evidence>
<keyword evidence="1" id="KW-0812">Transmembrane</keyword>
<sequence length="129" mass="13502">MSGADRVISAGAAVLILTIGIVVFVSTRTGSAPFRGTTPLLSDAVVAIELAVLPWAYRAGIRLWGLLAPVSAATVVVVGARLDLLTHRLPVADRILSVSTVGIQLGLLVALIVLARRQRPKVRDDATTD</sequence>
<proteinExistence type="predicted"/>
<feature type="transmembrane region" description="Helical" evidence="1">
    <location>
        <begin position="7"/>
        <end position="26"/>
    </location>
</feature>
<keyword evidence="1" id="KW-0472">Membrane</keyword>
<feature type="transmembrane region" description="Helical" evidence="1">
    <location>
        <begin position="38"/>
        <end position="56"/>
    </location>
</feature>
<comment type="caution">
    <text evidence="2">The sequence shown here is derived from an EMBL/GenBank/DDBJ whole genome shotgun (WGS) entry which is preliminary data.</text>
</comment>
<keyword evidence="3" id="KW-1185">Reference proteome</keyword>